<keyword evidence="7 15" id="KW-0418">Kinase</keyword>
<evidence type="ECO:0000256" key="5">
    <source>
        <dbReference type="ARBA" id="ARBA00022679"/>
    </source>
</evidence>
<keyword evidence="11" id="KW-0175">Coiled coil</keyword>
<evidence type="ECO:0000256" key="11">
    <source>
        <dbReference type="SAM" id="Coils"/>
    </source>
</evidence>
<evidence type="ECO:0000313" key="15">
    <source>
        <dbReference type="EMBL" id="HEB96868.1"/>
    </source>
</evidence>
<keyword evidence="6 12" id="KW-0812">Transmembrane</keyword>
<sequence length="445" mass="50069">MRSLERRLQLGLSIALVLLMGAIWLIGGQALSRMTESFVASRLEHDAEAVLAAMVFRADGNEVQWRRISQLYAQPLSGHYYVIRFRDGTLLRSRSLWDQDLEIPRLEPGGRRLELVAGPAGQPVLLLARGYRKQGHRFTLAVAEDMTPVHLERDRFSGWFALLAAGGLVALLLVQSLVVRRSFRPLQRIGDDVRRLEQGEVTALSEEVPAEVLPLVRELNRLLRQLARRLERSRNALGNLAHALKGPLNLLAQYFDDAPPDAGREQRLAARQVERIRQLMERELKRARLAGSGLSGRRFDAAAEMPDLVEVLQQVHRPRRLVVDCRVEPAVRPFGDREDMLELLGNLLDNACKWAAGRVRCRISGGRRIHIRVEDDGTGLRDADIDYLTRRGTRLDEEVEGHGLGLAIVGDIVKLYGGRMRFSRSDELGGLRVEIELPGEGETEE</sequence>
<dbReference type="PROSITE" id="PS50885">
    <property type="entry name" value="HAMP"/>
    <property type="match status" value="1"/>
</dbReference>
<keyword evidence="5" id="KW-0808">Transferase</keyword>
<dbReference type="InterPro" id="IPR036097">
    <property type="entry name" value="HisK_dim/P_sf"/>
</dbReference>
<evidence type="ECO:0000256" key="9">
    <source>
        <dbReference type="ARBA" id="ARBA00023012"/>
    </source>
</evidence>
<dbReference type="InterPro" id="IPR005467">
    <property type="entry name" value="His_kinase_dom"/>
</dbReference>
<feature type="domain" description="HAMP" evidence="14">
    <location>
        <begin position="180"/>
        <end position="231"/>
    </location>
</feature>
<dbReference type="PANTHER" id="PTHR45436:SF5">
    <property type="entry name" value="SENSOR HISTIDINE KINASE TRCS"/>
    <property type="match status" value="1"/>
</dbReference>
<feature type="transmembrane region" description="Helical" evidence="12">
    <location>
        <begin position="156"/>
        <end position="179"/>
    </location>
</feature>
<dbReference type="EC" id="2.7.13.3" evidence="3"/>
<evidence type="ECO:0000256" key="1">
    <source>
        <dbReference type="ARBA" id="ARBA00000085"/>
    </source>
</evidence>
<evidence type="ECO:0000256" key="2">
    <source>
        <dbReference type="ARBA" id="ARBA00004370"/>
    </source>
</evidence>
<dbReference type="InterPro" id="IPR050428">
    <property type="entry name" value="TCS_sensor_his_kinase"/>
</dbReference>
<dbReference type="Pfam" id="PF02518">
    <property type="entry name" value="HATPase_c"/>
    <property type="match status" value="1"/>
</dbReference>
<reference evidence="15" key="1">
    <citation type="journal article" date="2020" name="mSystems">
        <title>Genome- and Community-Level Interaction Insights into Carbon Utilization and Element Cycling Functions of Hydrothermarchaeota in Hydrothermal Sediment.</title>
        <authorList>
            <person name="Zhou Z."/>
            <person name="Liu Y."/>
            <person name="Xu W."/>
            <person name="Pan J."/>
            <person name="Luo Z.H."/>
            <person name="Li M."/>
        </authorList>
    </citation>
    <scope>NUCLEOTIDE SEQUENCE [LARGE SCALE GENOMIC DNA]</scope>
    <source>
        <strain evidence="15">HyVt-443</strain>
    </source>
</reference>
<dbReference type="EMBL" id="DRKP01000123">
    <property type="protein sequence ID" value="HEB96868.1"/>
    <property type="molecule type" value="Genomic_DNA"/>
</dbReference>
<keyword evidence="8 12" id="KW-1133">Transmembrane helix</keyword>
<evidence type="ECO:0000256" key="7">
    <source>
        <dbReference type="ARBA" id="ARBA00022777"/>
    </source>
</evidence>
<keyword evidence="4" id="KW-0597">Phosphoprotein</keyword>
<organism evidence="15">
    <name type="scientific">Sedimenticola thiotaurini</name>
    <dbReference type="NCBI Taxonomy" id="1543721"/>
    <lineage>
        <taxon>Bacteria</taxon>
        <taxon>Pseudomonadati</taxon>
        <taxon>Pseudomonadota</taxon>
        <taxon>Gammaproteobacteria</taxon>
        <taxon>Chromatiales</taxon>
        <taxon>Sedimenticolaceae</taxon>
        <taxon>Sedimenticola</taxon>
    </lineage>
</organism>
<dbReference type="Gene3D" id="3.30.565.10">
    <property type="entry name" value="Histidine kinase-like ATPase, C-terminal domain"/>
    <property type="match status" value="1"/>
</dbReference>
<dbReference type="SUPFAM" id="SSF47384">
    <property type="entry name" value="Homodimeric domain of signal transducing histidine kinase"/>
    <property type="match status" value="1"/>
</dbReference>
<dbReference type="SMART" id="SM00387">
    <property type="entry name" value="HATPase_c"/>
    <property type="match status" value="1"/>
</dbReference>
<comment type="subcellular location">
    <subcellularLocation>
        <location evidence="2">Membrane</location>
    </subcellularLocation>
</comment>
<gene>
    <name evidence="15" type="ORF">ENI96_10620</name>
</gene>
<feature type="domain" description="Histidine kinase" evidence="13">
    <location>
        <begin position="239"/>
        <end position="441"/>
    </location>
</feature>
<dbReference type="Proteomes" id="UP000886251">
    <property type="component" value="Unassembled WGS sequence"/>
</dbReference>
<keyword evidence="10 12" id="KW-0472">Membrane</keyword>
<evidence type="ECO:0000256" key="4">
    <source>
        <dbReference type="ARBA" id="ARBA00022553"/>
    </source>
</evidence>
<evidence type="ECO:0000256" key="10">
    <source>
        <dbReference type="ARBA" id="ARBA00023136"/>
    </source>
</evidence>
<comment type="catalytic activity">
    <reaction evidence="1">
        <text>ATP + protein L-histidine = ADP + protein N-phospho-L-histidine.</text>
        <dbReference type="EC" id="2.7.13.3"/>
    </reaction>
</comment>
<dbReference type="AlphaFoldDB" id="A0A831RNN2"/>
<dbReference type="PROSITE" id="PS50109">
    <property type="entry name" value="HIS_KIN"/>
    <property type="match status" value="1"/>
</dbReference>
<dbReference type="InterPro" id="IPR003594">
    <property type="entry name" value="HATPase_dom"/>
</dbReference>
<keyword evidence="9" id="KW-0902">Two-component regulatory system</keyword>
<dbReference type="InterPro" id="IPR036890">
    <property type="entry name" value="HATPase_C_sf"/>
</dbReference>
<evidence type="ECO:0000256" key="12">
    <source>
        <dbReference type="SAM" id="Phobius"/>
    </source>
</evidence>
<protein>
    <recommendedName>
        <fullName evidence="3">histidine kinase</fullName>
        <ecNumber evidence="3">2.7.13.3</ecNumber>
    </recommendedName>
</protein>
<dbReference type="InterPro" id="IPR004358">
    <property type="entry name" value="Sig_transdc_His_kin-like_C"/>
</dbReference>
<dbReference type="InterPro" id="IPR003660">
    <property type="entry name" value="HAMP_dom"/>
</dbReference>
<dbReference type="Gene3D" id="1.10.287.130">
    <property type="match status" value="1"/>
</dbReference>
<name>A0A831RNN2_9GAMM</name>
<evidence type="ECO:0000259" key="14">
    <source>
        <dbReference type="PROSITE" id="PS50885"/>
    </source>
</evidence>
<proteinExistence type="predicted"/>
<evidence type="ECO:0000256" key="8">
    <source>
        <dbReference type="ARBA" id="ARBA00022989"/>
    </source>
</evidence>
<dbReference type="GO" id="GO:0005886">
    <property type="term" value="C:plasma membrane"/>
    <property type="evidence" value="ECO:0007669"/>
    <property type="project" value="TreeGrafter"/>
</dbReference>
<evidence type="ECO:0000259" key="13">
    <source>
        <dbReference type="PROSITE" id="PS50109"/>
    </source>
</evidence>
<dbReference type="PANTHER" id="PTHR45436">
    <property type="entry name" value="SENSOR HISTIDINE KINASE YKOH"/>
    <property type="match status" value="1"/>
</dbReference>
<evidence type="ECO:0000256" key="6">
    <source>
        <dbReference type="ARBA" id="ARBA00022692"/>
    </source>
</evidence>
<dbReference type="PRINTS" id="PR00344">
    <property type="entry name" value="BCTRLSENSOR"/>
</dbReference>
<dbReference type="GO" id="GO:0000155">
    <property type="term" value="F:phosphorelay sensor kinase activity"/>
    <property type="evidence" value="ECO:0007669"/>
    <property type="project" value="InterPro"/>
</dbReference>
<comment type="caution">
    <text evidence="15">The sequence shown here is derived from an EMBL/GenBank/DDBJ whole genome shotgun (WGS) entry which is preliminary data.</text>
</comment>
<dbReference type="SUPFAM" id="SSF55874">
    <property type="entry name" value="ATPase domain of HSP90 chaperone/DNA topoisomerase II/histidine kinase"/>
    <property type="match status" value="1"/>
</dbReference>
<accession>A0A831RNN2</accession>
<evidence type="ECO:0000256" key="3">
    <source>
        <dbReference type="ARBA" id="ARBA00012438"/>
    </source>
</evidence>
<feature type="coiled-coil region" evidence="11">
    <location>
        <begin position="216"/>
        <end position="243"/>
    </location>
</feature>